<dbReference type="GO" id="GO:0050295">
    <property type="term" value="F:steryl-beta-glucosidase activity"/>
    <property type="evidence" value="ECO:0007669"/>
    <property type="project" value="TreeGrafter"/>
</dbReference>
<keyword evidence="2 4" id="KW-0378">Hydrolase</keyword>
<evidence type="ECO:0000256" key="4">
    <source>
        <dbReference type="RuleBase" id="RU361153"/>
    </source>
</evidence>
<dbReference type="Pfam" id="PF00150">
    <property type="entry name" value="Cellulase"/>
    <property type="match status" value="1"/>
</dbReference>
<gene>
    <name evidence="7" type="ORF">Micbo1qcDRAFT_103010</name>
</gene>
<evidence type="ECO:0000256" key="5">
    <source>
        <dbReference type="SAM" id="MobiDB-lite"/>
    </source>
</evidence>
<reference evidence="8" key="1">
    <citation type="submission" date="2016-02" db="EMBL/GenBank/DDBJ databases">
        <title>Draft genome sequence of Microdochium bolleyi, a fungal endophyte of beachgrass.</title>
        <authorList>
            <consortium name="DOE Joint Genome Institute"/>
            <person name="David A.S."/>
            <person name="May G."/>
            <person name="Haridas S."/>
            <person name="Lim J."/>
            <person name="Wang M."/>
            <person name="Labutti K."/>
            <person name="Lipzen A."/>
            <person name="Barry K."/>
            <person name="Grigoriev I.V."/>
        </authorList>
    </citation>
    <scope>NUCLEOTIDE SEQUENCE [LARGE SCALE GENOMIC DNA]</scope>
    <source>
        <strain evidence="8">J235TASD1</strain>
    </source>
</reference>
<dbReference type="EMBL" id="KQ964279">
    <property type="protein sequence ID" value="KXJ85565.1"/>
    <property type="molecule type" value="Genomic_DNA"/>
</dbReference>
<evidence type="ECO:0000256" key="3">
    <source>
        <dbReference type="ARBA" id="ARBA00023295"/>
    </source>
</evidence>
<feature type="region of interest" description="Disordered" evidence="5">
    <location>
        <begin position="558"/>
        <end position="577"/>
    </location>
</feature>
<evidence type="ECO:0000313" key="7">
    <source>
        <dbReference type="EMBL" id="KXJ85565.1"/>
    </source>
</evidence>
<evidence type="ECO:0000313" key="8">
    <source>
        <dbReference type="Proteomes" id="UP000070501"/>
    </source>
</evidence>
<dbReference type="InterPro" id="IPR017853">
    <property type="entry name" value="GH"/>
</dbReference>
<dbReference type="Proteomes" id="UP000070501">
    <property type="component" value="Unassembled WGS sequence"/>
</dbReference>
<feature type="compositionally biased region" description="Basic and acidic residues" evidence="5">
    <location>
        <begin position="441"/>
        <end position="451"/>
    </location>
</feature>
<dbReference type="PANTHER" id="PTHR31308:SF6">
    <property type="entry name" value="GLYCOSIDE HYDROLASE FAMILY 5 C-TERMINAL DOMAIN-CONTAINING PROTEIN"/>
    <property type="match status" value="1"/>
</dbReference>
<dbReference type="InterPro" id="IPR052066">
    <property type="entry name" value="Glycosphingolipid_Hydrolases"/>
</dbReference>
<dbReference type="STRING" id="196109.A0A136IKX1"/>
<organism evidence="7 8">
    <name type="scientific">Microdochium bolleyi</name>
    <dbReference type="NCBI Taxonomy" id="196109"/>
    <lineage>
        <taxon>Eukaryota</taxon>
        <taxon>Fungi</taxon>
        <taxon>Dikarya</taxon>
        <taxon>Ascomycota</taxon>
        <taxon>Pezizomycotina</taxon>
        <taxon>Sordariomycetes</taxon>
        <taxon>Xylariomycetidae</taxon>
        <taxon>Xylariales</taxon>
        <taxon>Microdochiaceae</taxon>
        <taxon>Microdochium</taxon>
    </lineage>
</organism>
<keyword evidence="3 4" id="KW-0326">Glycosidase</keyword>
<sequence length="628" mass="70801">HFSDEAGRTIVLRGVNLADGKFPLGKPTYHLESLEGAESCSYINSFFTLPISSPSQHNSGRDVRGDTSDAHKHLTRLRYMGFNVLRVPVVWEALEHAGPGIYDDEYIEYIAALVKLCSSPPYNFRVIVNPHQDLWSRFVGGSGAPLWTLHACGLDERYFAETHACIRYAEWPPDEKDPAKKKPHEIPPMMWTTNHNRLASMTLFALFYGGRVVAPKCRLRYPGSGGDGDENIQDFLQRHYFAAYGRLMARLGDLPFAYDSMNEPEPGYIELKDLDRIEREDTAKIGSTPTPIQGMRMGMAMEQEVSEYRLGKTGPHKKGSVTIKPGRKCWLTQEDPRWEFVRGAEWPLGECLWALHGVWDSKTGELLQKDYFHKVMPYTSPVATKKENEQDGPLSFVSSYWQAFHQQWTATIRKHSRTAIAFIQPCVFSPPPPRENPQADDSLHEPRHDDAIPDTDGSRTNSTDEKHRLIAYSPHYYDGLTVMHRHWHERWNADVVGLLRGHHKTKVTGLRVGKDNVRKAIGGQLGLLASDAPDIPTLIGEMGIPFNLDDSKAYRKGVDPESGSLRNGECKGGGDTKGAGDYTEHVKALDAMFAGCDAHLLNYTLWAYSPINTHKWGDHWNGEDLSIY</sequence>
<dbReference type="InParanoid" id="A0A136IKX1"/>
<feature type="domain" description="Glycoside hydrolase family 5" evidence="6">
    <location>
        <begin position="69"/>
        <end position="135"/>
    </location>
</feature>
<evidence type="ECO:0000256" key="2">
    <source>
        <dbReference type="ARBA" id="ARBA00022801"/>
    </source>
</evidence>
<keyword evidence="8" id="KW-1185">Reference proteome</keyword>
<dbReference type="OrthoDB" id="9971853at2759"/>
<dbReference type="PANTHER" id="PTHR31308">
    <property type="match status" value="1"/>
</dbReference>
<comment type="similarity">
    <text evidence="1 4">Belongs to the glycosyl hydrolase 5 (cellulase A) family.</text>
</comment>
<dbReference type="Gene3D" id="3.20.20.80">
    <property type="entry name" value="Glycosidases"/>
    <property type="match status" value="2"/>
</dbReference>
<dbReference type="GO" id="GO:1904462">
    <property type="term" value="P:ergosteryl 3-beta-D-glucoside catabolic process"/>
    <property type="evidence" value="ECO:0007669"/>
    <property type="project" value="TreeGrafter"/>
</dbReference>
<name>A0A136IKX1_9PEZI</name>
<feature type="non-terminal residue" evidence="7">
    <location>
        <position position="1"/>
    </location>
</feature>
<evidence type="ECO:0000259" key="6">
    <source>
        <dbReference type="Pfam" id="PF00150"/>
    </source>
</evidence>
<dbReference type="GO" id="GO:0000272">
    <property type="term" value="P:polysaccharide catabolic process"/>
    <property type="evidence" value="ECO:0007669"/>
    <property type="project" value="InterPro"/>
</dbReference>
<dbReference type="AlphaFoldDB" id="A0A136IKX1"/>
<evidence type="ECO:0000256" key="1">
    <source>
        <dbReference type="ARBA" id="ARBA00005641"/>
    </source>
</evidence>
<protein>
    <submittedName>
        <fullName evidence="7">Glycoside hydrolase superfamily</fullName>
    </submittedName>
</protein>
<dbReference type="InterPro" id="IPR001547">
    <property type="entry name" value="Glyco_hydro_5"/>
</dbReference>
<dbReference type="SUPFAM" id="SSF51445">
    <property type="entry name" value="(Trans)glycosidases"/>
    <property type="match status" value="1"/>
</dbReference>
<feature type="non-terminal residue" evidence="7">
    <location>
        <position position="628"/>
    </location>
</feature>
<feature type="region of interest" description="Disordered" evidence="5">
    <location>
        <begin position="426"/>
        <end position="466"/>
    </location>
</feature>
<accession>A0A136IKX1</accession>
<proteinExistence type="inferred from homology"/>